<organism evidence="17 18">
    <name type="scientific">Ostreobium quekettii</name>
    <dbReference type="NCBI Taxonomy" id="121088"/>
    <lineage>
        <taxon>Eukaryota</taxon>
        <taxon>Viridiplantae</taxon>
        <taxon>Chlorophyta</taxon>
        <taxon>core chlorophytes</taxon>
        <taxon>Ulvophyceae</taxon>
        <taxon>TCBD clade</taxon>
        <taxon>Bryopsidales</taxon>
        <taxon>Ostreobineae</taxon>
        <taxon>Ostreobiaceae</taxon>
        <taxon>Ostreobium</taxon>
    </lineage>
</organism>
<dbReference type="PANTHER" id="PTHR12863">
    <property type="entry name" value="FATTY ACID HYDROXYLASE"/>
    <property type="match status" value="1"/>
</dbReference>
<dbReference type="AlphaFoldDB" id="A0A8S1JF25"/>
<comment type="similarity">
    <text evidence="3">Belongs to the sterol desaturase family.</text>
</comment>
<keyword evidence="9" id="KW-0862">Zinc</keyword>
<evidence type="ECO:0000256" key="9">
    <source>
        <dbReference type="ARBA" id="ARBA00022833"/>
    </source>
</evidence>
<feature type="transmembrane region" description="Helical" evidence="15">
    <location>
        <begin position="67"/>
        <end position="87"/>
    </location>
</feature>
<evidence type="ECO:0000313" key="17">
    <source>
        <dbReference type="EMBL" id="CAD7702482.1"/>
    </source>
</evidence>
<evidence type="ECO:0000256" key="4">
    <source>
        <dbReference type="ARBA" id="ARBA00022516"/>
    </source>
</evidence>
<keyword evidence="8" id="KW-0276">Fatty acid metabolism</keyword>
<evidence type="ECO:0000256" key="3">
    <source>
        <dbReference type="ARBA" id="ARBA00009324"/>
    </source>
</evidence>
<keyword evidence="7" id="KW-0256">Endoplasmic reticulum</keyword>
<sequence length="242" mass="27629">MSVATSTEVDKPAEHERAMTVSIDRNKPMWGQVGKLGDDYWEWVHKAEPGRVRFFRWGALEVLTVSLWWVGPTFFLPIMVAVLWSAYASGISTQADIVSGLCLGFALWQVHEYGAHRYIFHRETSKPTLIALHFILHGSHHKYPMDKYRCVFPVAPAGALAALWWVVLSYLLPGHLSATVWSGMLLGYLSYDLTHYALHLNYDLPSDFLRVLRARHNVHHYKDPDQAFGVSSEIFDVLFNTN</sequence>
<evidence type="ECO:0000256" key="5">
    <source>
        <dbReference type="ARBA" id="ARBA00022692"/>
    </source>
</evidence>
<feature type="transmembrane region" description="Helical" evidence="15">
    <location>
        <begin position="150"/>
        <end position="172"/>
    </location>
</feature>
<comment type="cofactor">
    <cofactor evidence="1">
        <name>Zn(2+)</name>
        <dbReference type="ChEBI" id="CHEBI:29105"/>
    </cofactor>
</comment>
<dbReference type="OrthoDB" id="260519at2759"/>
<keyword evidence="13 15" id="KW-0472">Membrane</keyword>
<dbReference type="GO" id="GO:0080132">
    <property type="term" value="F:fatty acid 2-hydroxylase activity"/>
    <property type="evidence" value="ECO:0007669"/>
    <property type="project" value="InterPro"/>
</dbReference>
<evidence type="ECO:0000256" key="2">
    <source>
        <dbReference type="ARBA" id="ARBA00004477"/>
    </source>
</evidence>
<evidence type="ECO:0000256" key="14">
    <source>
        <dbReference type="ARBA" id="ARBA00023160"/>
    </source>
</evidence>
<evidence type="ECO:0000256" key="12">
    <source>
        <dbReference type="ARBA" id="ARBA00023098"/>
    </source>
</evidence>
<dbReference type="EMBL" id="CAJHUC010001844">
    <property type="protein sequence ID" value="CAD7702482.1"/>
    <property type="molecule type" value="Genomic_DNA"/>
</dbReference>
<accession>A0A8S1JF25</accession>
<proteinExistence type="inferred from homology"/>
<comment type="subcellular location">
    <subcellularLocation>
        <location evidence="2">Endoplasmic reticulum membrane</location>
        <topology evidence="2">Multi-pass membrane protein</topology>
    </subcellularLocation>
</comment>
<evidence type="ECO:0000256" key="8">
    <source>
        <dbReference type="ARBA" id="ARBA00022832"/>
    </source>
</evidence>
<dbReference type="Pfam" id="PF04116">
    <property type="entry name" value="FA_hydroxylase"/>
    <property type="match status" value="1"/>
</dbReference>
<evidence type="ECO:0000256" key="6">
    <source>
        <dbReference type="ARBA" id="ARBA00022723"/>
    </source>
</evidence>
<dbReference type="GO" id="GO:0006633">
    <property type="term" value="P:fatty acid biosynthetic process"/>
    <property type="evidence" value="ECO:0007669"/>
    <property type="project" value="UniProtKB-KW"/>
</dbReference>
<reference evidence="17" key="1">
    <citation type="submission" date="2020-12" db="EMBL/GenBank/DDBJ databases">
        <authorList>
            <person name="Iha C."/>
        </authorList>
    </citation>
    <scope>NUCLEOTIDE SEQUENCE</scope>
</reference>
<evidence type="ECO:0000256" key="7">
    <source>
        <dbReference type="ARBA" id="ARBA00022824"/>
    </source>
</evidence>
<comment type="caution">
    <text evidence="17">The sequence shown here is derived from an EMBL/GenBank/DDBJ whole genome shotgun (WGS) entry which is preliminary data.</text>
</comment>
<dbReference type="GO" id="GO:0005789">
    <property type="term" value="C:endoplasmic reticulum membrane"/>
    <property type="evidence" value="ECO:0007669"/>
    <property type="project" value="UniProtKB-SubCell"/>
</dbReference>
<evidence type="ECO:0000259" key="16">
    <source>
        <dbReference type="Pfam" id="PF04116"/>
    </source>
</evidence>
<evidence type="ECO:0000313" key="18">
    <source>
        <dbReference type="Proteomes" id="UP000708148"/>
    </source>
</evidence>
<feature type="domain" description="Fatty acid hydroxylase" evidence="16">
    <location>
        <begin position="102"/>
        <end position="241"/>
    </location>
</feature>
<evidence type="ECO:0000256" key="15">
    <source>
        <dbReference type="SAM" id="Phobius"/>
    </source>
</evidence>
<keyword evidence="6" id="KW-0479">Metal-binding</keyword>
<protein>
    <recommendedName>
        <fullName evidence="16">Fatty acid hydroxylase domain-containing protein</fullName>
    </recommendedName>
</protein>
<dbReference type="InterPro" id="IPR014430">
    <property type="entry name" value="Scs7"/>
</dbReference>
<keyword evidence="12" id="KW-0443">Lipid metabolism</keyword>
<gene>
    <name evidence="17" type="ORF">OSTQU699_LOCUS7839</name>
</gene>
<keyword evidence="5 15" id="KW-0812">Transmembrane</keyword>
<dbReference type="PANTHER" id="PTHR12863:SF1">
    <property type="entry name" value="FATTY ACID 2-HYDROXYLASE"/>
    <property type="match status" value="1"/>
</dbReference>
<evidence type="ECO:0000256" key="11">
    <source>
        <dbReference type="ARBA" id="ARBA00023002"/>
    </source>
</evidence>
<evidence type="ECO:0000256" key="1">
    <source>
        <dbReference type="ARBA" id="ARBA00001947"/>
    </source>
</evidence>
<keyword evidence="10 15" id="KW-1133">Transmembrane helix</keyword>
<dbReference type="GO" id="GO:0005506">
    <property type="term" value="F:iron ion binding"/>
    <property type="evidence" value="ECO:0007669"/>
    <property type="project" value="InterPro"/>
</dbReference>
<name>A0A8S1JF25_9CHLO</name>
<evidence type="ECO:0000256" key="13">
    <source>
        <dbReference type="ARBA" id="ARBA00023136"/>
    </source>
</evidence>
<evidence type="ECO:0000256" key="10">
    <source>
        <dbReference type="ARBA" id="ARBA00022989"/>
    </source>
</evidence>
<keyword evidence="14" id="KW-0275">Fatty acid biosynthesis</keyword>
<keyword evidence="4" id="KW-0444">Lipid biosynthesis</keyword>
<keyword evidence="11" id="KW-0560">Oxidoreductase</keyword>
<keyword evidence="18" id="KW-1185">Reference proteome</keyword>
<dbReference type="Proteomes" id="UP000708148">
    <property type="component" value="Unassembled WGS sequence"/>
</dbReference>
<dbReference type="InterPro" id="IPR006694">
    <property type="entry name" value="Fatty_acid_hydroxylase"/>
</dbReference>